<dbReference type="AlphaFoldDB" id="A0A0F7S390"/>
<protein>
    <submittedName>
        <fullName evidence="1">Uncharacterized protein</fullName>
    </submittedName>
</protein>
<evidence type="ECO:0000313" key="2">
    <source>
        <dbReference type="Proteomes" id="UP000242770"/>
    </source>
</evidence>
<dbReference type="Proteomes" id="UP000242770">
    <property type="component" value="Unassembled WGS sequence"/>
</dbReference>
<dbReference type="EMBL" id="CCFA01003909">
    <property type="protein sequence ID" value="CDS01412.1"/>
    <property type="molecule type" value="Genomic_DNA"/>
</dbReference>
<organism evidence="1 2">
    <name type="scientific">Sporisorium scitamineum</name>
    <dbReference type="NCBI Taxonomy" id="49012"/>
    <lineage>
        <taxon>Eukaryota</taxon>
        <taxon>Fungi</taxon>
        <taxon>Dikarya</taxon>
        <taxon>Basidiomycota</taxon>
        <taxon>Ustilaginomycotina</taxon>
        <taxon>Ustilaginomycetes</taxon>
        <taxon>Ustilaginales</taxon>
        <taxon>Ustilaginaceae</taxon>
        <taxon>Sporisorium</taxon>
    </lineage>
</organism>
<gene>
    <name evidence="1" type="primary">SSCI65910.1</name>
</gene>
<sequence>MITRTAPAYRLYSVGTDAIDTAASQNQDEQSINQVIVSMSSCVSSIATPNATGRK</sequence>
<proteinExistence type="predicted"/>
<keyword evidence="2" id="KW-1185">Reference proteome</keyword>
<evidence type="ECO:0000313" key="1">
    <source>
        <dbReference type="EMBL" id="CDS01412.1"/>
    </source>
</evidence>
<reference evidence="2" key="1">
    <citation type="submission" date="2014-06" db="EMBL/GenBank/DDBJ databases">
        <authorList>
            <person name="Berkman P.J."/>
        </authorList>
    </citation>
    <scope>NUCLEOTIDE SEQUENCE [LARGE SCALE GENOMIC DNA]</scope>
</reference>
<name>A0A0F7S390_9BASI</name>
<accession>A0A0F7S390</accession>